<dbReference type="Proteomes" id="UP001195483">
    <property type="component" value="Unassembled WGS sequence"/>
</dbReference>
<protein>
    <submittedName>
        <fullName evidence="1">Uncharacterized protein</fullName>
    </submittedName>
</protein>
<organism evidence="1 2">
    <name type="scientific">Potamilus streckersoni</name>
    <dbReference type="NCBI Taxonomy" id="2493646"/>
    <lineage>
        <taxon>Eukaryota</taxon>
        <taxon>Metazoa</taxon>
        <taxon>Spiralia</taxon>
        <taxon>Lophotrochozoa</taxon>
        <taxon>Mollusca</taxon>
        <taxon>Bivalvia</taxon>
        <taxon>Autobranchia</taxon>
        <taxon>Heteroconchia</taxon>
        <taxon>Palaeoheterodonta</taxon>
        <taxon>Unionida</taxon>
        <taxon>Unionoidea</taxon>
        <taxon>Unionidae</taxon>
        <taxon>Ambleminae</taxon>
        <taxon>Lampsilini</taxon>
        <taxon>Potamilus</taxon>
    </lineage>
</organism>
<reference evidence="1" key="3">
    <citation type="submission" date="2023-05" db="EMBL/GenBank/DDBJ databases">
        <authorList>
            <person name="Smith C.H."/>
        </authorList>
    </citation>
    <scope>NUCLEOTIDE SEQUENCE</scope>
    <source>
        <strain evidence="1">CHS0354</strain>
        <tissue evidence="1">Mantle</tissue>
    </source>
</reference>
<gene>
    <name evidence="1" type="ORF">CHS0354_011962</name>
</gene>
<evidence type="ECO:0000313" key="1">
    <source>
        <dbReference type="EMBL" id="KAK3609385.1"/>
    </source>
</evidence>
<evidence type="ECO:0000313" key="2">
    <source>
        <dbReference type="Proteomes" id="UP001195483"/>
    </source>
</evidence>
<comment type="caution">
    <text evidence="1">The sequence shown here is derived from an EMBL/GenBank/DDBJ whole genome shotgun (WGS) entry which is preliminary data.</text>
</comment>
<feature type="non-terminal residue" evidence="1">
    <location>
        <position position="1"/>
    </location>
</feature>
<dbReference type="EMBL" id="JAEAOA010000736">
    <property type="protein sequence ID" value="KAK3609385.1"/>
    <property type="molecule type" value="Genomic_DNA"/>
</dbReference>
<keyword evidence="2" id="KW-1185">Reference proteome</keyword>
<accession>A0AAE0TGC3</accession>
<name>A0AAE0TGC3_9BIVA</name>
<dbReference type="AlphaFoldDB" id="A0AAE0TGC3"/>
<proteinExistence type="predicted"/>
<sequence length="70" mass="8175">KTCHEDGDYYGNGIFHLLAAISHYWLVPCFFESPNQRAVPISRKCGSMHGVFEQLYQSDIIYILLYNFQE</sequence>
<reference evidence="1" key="1">
    <citation type="journal article" date="2021" name="Genome Biol. Evol.">
        <title>A High-Quality Reference Genome for a Parasitic Bivalve with Doubly Uniparental Inheritance (Bivalvia: Unionida).</title>
        <authorList>
            <person name="Smith C.H."/>
        </authorList>
    </citation>
    <scope>NUCLEOTIDE SEQUENCE</scope>
    <source>
        <strain evidence="1">CHS0354</strain>
    </source>
</reference>
<reference evidence="1" key="2">
    <citation type="journal article" date="2021" name="Genome Biol. Evol.">
        <title>Developing a high-quality reference genome for a parasitic bivalve with doubly uniparental inheritance (Bivalvia: Unionida).</title>
        <authorList>
            <person name="Smith C.H."/>
        </authorList>
    </citation>
    <scope>NUCLEOTIDE SEQUENCE</scope>
    <source>
        <strain evidence="1">CHS0354</strain>
        <tissue evidence="1">Mantle</tissue>
    </source>
</reference>